<evidence type="ECO:0000313" key="10">
    <source>
        <dbReference type="Proteomes" id="UP000184240"/>
    </source>
</evidence>
<keyword evidence="2" id="KW-1003">Cell membrane</keyword>
<keyword evidence="11" id="KW-1185">Reference proteome</keyword>
<feature type="transmembrane region" description="Helical" evidence="6">
    <location>
        <begin position="78"/>
        <end position="96"/>
    </location>
</feature>
<dbReference type="Gene3D" id="1.20.1250.20">
    <property type="entry name" value="MFS general substrate transporter like domains"/>
    <property type="match status" value="1"/>
</dbReference>
<reference evidence="9" key="1">
    <citation type="submission" date="2016-11" db="EMBL/GenBank/DDBJ databases">
        <authorList>
            <person name="Jaros S."/>
            <person name="Januszkiewicz K."/>
            <person name="Wedrychowicz H."/>
        </authorList>
    </citation>
    <scope>NUCLEOTIDE SEQUENCE [LARGE SCALE GENOMIC DNA]</scope>
    <source>
        <strain evidence="9">DSM 19859</strain>
    </source>
</reference>
<sequence>MHFCGMNTLSKFCIFTLLFISSLTIMVGSAIAPALSGIIEATDFNFPPSLLITLPALGVLVFAPIIGKLTNVLGPFKLLALSLIPYAVLGVIGAYLGNQYLLLIDRFLLGAATVAIQVSVTGLIAQLFSGPTRMKIIAWQGMAIELGGVVFLSIGGILGEWHWQAPFYIYLTALFCLFLLYTTIPKNTPTEAEQTRETQHKPSAQKTIWAICAASLAAMVLFFVSFVTLPLYLDQGFDFSESIIGYYMAFISLMAIATASQMPKVVSKFGDAKTVAIGFLFFCFGYVVFAATHQIAFLILAAIFIGIGFGLTVPLLNHMTVEASTPETRGKNLGRYSMGIFGGQFLSTFITFISKDYITIYWVAAAFGILVCLVLFILFKKVLNT</sequence>
<evidence type="ECO:0000259" key="7">
    <source>
        <dbReference type="PROSITE" id="PS50850"/>
    </source>
</evidence>
<dbReference type="PANTHER" id="PTHR43124:SF3">
    <property type="entry name" value="CHLORAMPHENICOL EFFLUX PUMP RV0191"/>
    <property type="match status" value="1"/>
</dbReference>
<feature type="transmembrane region" description="Helical" evidence="6">
    <location>
        <begin position="360"/>
        <end position="379"/>
    </location>
</feature>
<dbReference type="InterPro" id="IPR050189">
    <property type="entry name" value="MFS_Efflux_Transporters"/>
</dbReference>
<evidence type="ECO:0000256" key="5">
    <source>
        <dbReference type="ARBA" id="ARBA00023136"/>
    </source>
</evidence>
<feature type="transmembrane region" description="Helical" evidence="6">
    <location>
        <begin position="208"/>
        <end position="231"/>
    </location>
</feature>
<feature type="transmembrane region" description="Helical" evidence="6">
    <location>
        <begin position="243"/>
        <end position="260"/>
    </location>
</feature>
<evidence type="ECO:0000313" key="9">
    <source>
        <dbReference type="EMBL" id="SHI01652.1"/>
    </source>
</evidence>
<dbReference type="GO" id="GO:0022857">
    <property type="term" value="F:transmembrane transporter activity"/>
    <property type="evidence" value="ECO:0007669"/>
    <property type="project" value="InterPro"/>
</dbReference>
<reference evidence="10" key="2">
    <citation type="submission" date="2016-11" db="EMBL/GenBank/DDBJ databases">
        <authorList>
            <person name="Varghese N."/>
            <person name="Submissions S."/>
        </authorList>
    </citation>
    <scope>NUCLEOTIDE SEQUENCE [LARGE SCALE GENOMIC DNA]</scope>
    <source>
        <strain evidence="10">DSM 19859</strain>
    </source>
</reference>
<gene>
    <name evidence="8" type="ORF">DSM01_920</name>
    <name evidence="9" type="ORF">SAMN04487999_1625</name>
</gene>
<organism evidence="9 10">
    <name type="scientific">Leeuwenhoekiella palythoae</name>
    <dbReference type="NCBI Taxonomy" id="573501"/>
    <lineage>
        <taxon>Bacteria</taxon>
        <taxon>Pseudomonadati</taxon>
        <taxon>Bacteroidota</taxon>
        <taxon>Flavobacteriia</taxon>
        <taxon>Flavobacteriales</taxon>
        <taxon>Flavobacteriaceae</taxon>
        <taxon>Leeuwenhoekiella</taxon>
    </lineage>
</organism>
<dbReference type="EMBL" id="QOVN01000002">
    <property type="protein sequence ID" value="RXG30171.1"/>
    <property type="molecule type" value="Genomic_DNA"/>
</dbReference>
<dbReference type="InterPro" id="IPR036259">
    <property type="entry name" value="MFS_trans_sf"/>
</dbReference>
<dbReference type="EMBL" id="FQXT01000003">
    <property type="protein sequence ID" value="SHI01652.1"/>
    <property type="molecule type" value="Genomic_DNA"/>
</dbReference>
<dbReference type="Proteomes" id="UP000290037">
    <property type="component" value="Unassembled WGS sequence"/>
</dbReference>
<dbReference type="SUPFAM" id="SSF103473">
    <property type="entry name" value="MFS general substrate transporter"/>
    <property type="match status" value="1"/>
</dbReference>
<feature type="transmembrane region" description="Helical" evidence="6">
    <location>
        <begin position="165"/>
        <end position="184"/>
    </location>
</feature>
<reference evidence="8 11" key="3">
    <citation type="submission" date="2018-07" db="EMBL/GenBank/DDBJ databases">
        <title>Leeuwenhoekiella genomics.</title>
        <authorList>
            <person name="Tahon G."/>
            <person name="Willems A."/>
        </authorList>
    </citation>
    <scope>NUCLEOTIDE SEQUENCE [LARGE SCALE GENOMIC DNA]</scope>
    <source>
        <strain evidence="8 11">LMG 24856</strain>
    </source>
</reference>
<dbReference type="PANTHER" id="PTHR43124">
    <property type="entry name" value="PURINE EFFLUX PUMP PBUE"/>
    <property type="match status" value="1"/>
</dbReference>
<protein>
    <submittedName>
        <fullName evidence="8">MFS family arabinose efflux permease</fullName>
    </submittedName>
    <submittedName>
        <fullName evidence="9">Predicted arabinose efflux permease, MFS family</fullName>
    </submittedName>
</protein>
<dbReference type="PROSITE" id="PS50850">
    <property type="entry name" value="MFS"/>
    <property type="match status" value="1"/>
</dbReference>
<proteinExistence type="predicted"/>
<keyword evidence="5 6" id="KW-0472">Membrane</keyword>
<dbReference type="CDD" id="cd17473">
    <property type="entry name" value="MFS_arabinose_efflux_permease_like"/>
    <property type="match status" value="1"/>
</dbReference>
<dbReference type="STRING" id="573501.SAMN04487999_1625"/>
<name>A0A1M5XPS0_9FLAO</name>
<feature type="transmembrane region" description="Helical" evidence="6">
    <location>
        <begin position="336"/>
        <end position="354"/>
    </location>
</feature>
<keyword evidence="4 6" id="KW-1133">Transmembrane helix</keyword>
<evidence type="ECO:0000313" key="8">
    <source>
        <dbReference type="EMBL" id="RXG30171.1"/>
    </source>
</evidence>
<feature type="transmembrane region" description="Helical" evidence="6">
    <location>
        <begin position="272"/>
        <end position="289"/>
    </location>
</feature>
<dbReference type="Proteomes" id="UP000184240">
    <property type="component" value="Unassembled WGS sequence"/>
</dbReference>
<feature type="domain" description="Major facilitator superfamily (MFS) profile" evidence="7">
    <location>
        <begin position="10"/>
        <end position="383"/>
    </location>
</feature>
<dbReference type="Pfam" id="PF07690">
    <property type="entry name" value="MFS_1"/>
    <property type="match status" value="1"/>
</dbReference>
<accession>A0A1M5XPS0</accession>
<feature type="transmembrane region" description="Helical" evidence="6">
    <location>
        <begin position="108"/>
        <end position="129"/>
    </location>
</feature>
<evidence type="ECO:0000256" key="2">
    <source>
        <dbReference type="ARBA" id="ARBA00022475"/>
    </source>
</evidence>
<dbReference type="GO" id="GO:0005886">
    <property type="term" value="C:plasma membrane"/>
    <property type="evidence" value="ECO:0007669"/>
    <property type="project" value="UniProtKB-SubCell"/>
</dbReference>
<feature type="transmembrane region" description="Helical" evidence="6">
    <location>
        <begin position="46"/>
        <end position="66"/>
    </location>
</feature>
<feature type="transmembrane region" description="Helical" evidence="6">
    <location>
        <begin position="295"/>
        <end position="316"/>
    </location>
</feature>
<feature type="transmembrane region" description="Helical" evidence="6">
    <location>
        <begin position="136"/>
        <end position="159"/>
    </location>
</feature>
<evidence type="ECO:0000313" key="11">
    <source>
        <dbReference type="Proteomes" id="UP000290037"/>
    </source>
</evidence>
<dbReference type="InterPro" id="IPR020846">
    <property type="entry name" value="MFS_dom"/>
</dbReference>
<evidence type="ECO:0000256" key="1">
    <source>
        <dbReference type="ARBA" id="ARBA00004651"/>
    </source>
</evidence>
<evidence type="ECO:0000256" key="6">
    <source>
        <dbReference type="SAM" id="Phobius"/>
    </source>
</evidence>
<evidence type="ECO:0000256" key="3">
    <source>
        <dbReference type="ARBA" id="ARBA00022692"/>
    </source>
</evidence>
<keyword evidence="3 6" id="KW-0812">Transmembrane</keyword>
<comment type="subcellular location">
    <subcellularLocation>
        <location evidence="1">Cell membrane</location>
        <topology evidence="1">Multi-pass membrane protein</topology>
    </subcellularLocation>
</comment>
<evidence type="ECO:0000256" key="4">
    <source>
        <dbReference type="ARBA" id="ARBA00022989"/>
    </source>
</evidence>
<dbReference type="AlphaFoldDB" id="A0A1M5XPS0"/>
<dbReference type="InterPro" id="IPR011701">
    <property type="entry name" value="MFS"/>
</dbReference>